<dbReference type="Gene3D" id="3.40.50.2300">
    <property type="match status" value="1"/>
</dbReference>
<protein>
    <submittedName>
        <fullName evidence="3">Response regulator</fullName>
    </submittedName>
</protein>
<evidence type="ECO:0000313" key="3">
    <source>
        <dbReference type="EMBL" id="MBL0745342.1"/>
    </source>
</evidence>
<sequence>MSLYRTILLVDDDVEDQEIFMDAVSEVAPTVHCLCANDGDAALTLLTGNTLARPDILFIDLNMPRMNGKQVLQELKKRRDINNIPVIMYSTFFGEQDIEEITAEGAAHHMIKPTRFADLCSALSYILTTPW</sequence>
<evidence type="ECO:0000256" key="1">
    <source>
        <dbReference type="PROSITE-ProRule" id="PRU00169"/>
    </source>
</evidence>
<dbReference type="RefSeq" id="WP_202015720.1">
    <property type="nucleotide sequence ID" value="NZ_JAERRB010000015.1"/>
</dbReference>
<dbReference type="InterPro" id="IPR001789">
    <property type="entry name" value="Sig_transdc_resp-reg_receiver"/>
</dbReference>
<proteinExistence type="predicted"/>
<accession>A0ABS1L326</accession>
<dbReference type="Pfam" id="PF00072">
    <property type="entry name" value="Response_reg"/>
    <property type="match status" value="1"/>
</dbReference>
<keyword evidence="4" id="KW-1185">Reference proteome</keyword>
<keyword evidence="1" id="KW-0597">Phosphoprotein</keyword>
<dbReference type="PANTHER" id="PTHR44520">
    <property type="entry name" value="RESPONSE REGULATOR RCP1-RELATED"/>
    <property type="match status" value="1"/>
</dbReference>
<evidence type="ECO:0000313" key="4">
    <source>
        <dbReference type="Proteomes" id="UP000613030"/>
    </source>
</evidence>
<comment type="caution">
    <text evidence="3">The sequence shown here is derived from an EMBL/GenBank/DDBJ whole genome shotgun (WGS) entry which is preliminary data.</text>
</comment>
<dbReference type="InterPro" id="IPR052893">
    <property type="entry name" value="TCS_response_regulator"/>
</dbReference>
<dbReference type="Proteomes" id="UP000613030">
    <property type="component" value="Unassembled WGS sequence"/>
</dbReference>
<dbReference type="SUPFAM" id="SSF52172">
    <property type="entry name" value="CheY-like"/>
    <property type="match status" value="1"/>
</dbReference>
<dbReference type="EMBL" id="JAERRB010000015">
    <property type="protein sequence ID" value="MBL0745342.1"/>
    <property type="molecule type" value="Genomic_DNA"/>
</dbReference>
<name>A0ABS1L326_9BACT</name>
<reference evidence="3 4" key="1">
    <citation type="submission" date="2021-01" db="EMBL/GenBank/DDBJ databases">
        <title>Chryseolinea sp. Jin1 Genome sequencing and assembly.</title>
        <authorList>
            <person name="Kim I."/>
        </authorList>
    </citation>
    <scope>NUCLEOTIDE SEQUENCE [LARGE SCALE GENOMIC DNA]</scope>
    <source>
        <strain evidence="3 4">Jin1</strain>
    </source>
</reference>
<dbReference type="InterPro" id="IPR011006">
    <property type="entry name" value="CheY-like_superfamily"/>
</dbReference>
<dbReference type="PANTHER" id="PTHR44520:SF2">
    <property type="entry name" value="RESPONSE REGULATOR RCP1"/>
    <property type="match status" value="1"/>
</dbReference>
<evidence type="ECO:0000259" key="2">
    <source>
        <dbReference type="PROSITE" id="PS50110"/>
    </source>
</evidence>
<dbReference type="SMART" id="SM00448">
    <property type="entry name" value="REC"/>
    <property type="match status" value="1"/>
</dbReference>
<dbReference type="PROSITE" id="PS50110">
    <property type="entry name" value="RESPONSE_REGULATORY"/>
    <property type="match status" value="1"/>
</dbReference>
<gene>
    <name evidence="3" type="ORF">JI741_29190</name>
</gene>
<organism evidence="3 4">
    <name type="scientific">Chryseolinea lacunae</name>
    <dbReference type="NCBI Taxonomy" id="2801331"/>
    <lineage>
        <taxon>Bacteria</taxon>
        <taxon>Pseudomonadati</taxon>
        <taxon>Bacteroidota</taxon>
        <taxon>Cytophagia</taxon>
        <taxon>Cytophagales</taxon>
        <taxon>Fulvivirgaceae</taxon>
        <taxon>Chryseolinea</taxon>
    </lineage>
</organism>
<feature type="modified residue" description="4-aspartylphosphate" evidence="1">
    <location>
        <position position="60"/>
    </location>
</feature>
<feature type="domain" description="Response regulatory" evidence="2">
    <location>
        <begin position="6"/>
        <end position="127"/>
    </location>
</feature>